<dbReference type="AlphaFoldDB" id="A0A2R5GGT6"/>
<dbReference type="SUPFAM" id="SSF103481">
    <property type="entry name" value="Multidrug resistance efflux transporter EmrE"/>
    <property type="match status" value="1"/>
</dbReference>
<dbReference type="EMBL" id="BEYU01000060">
    <property type="protein sequence ID" value="GBG29549.1"/>
    <property type="molecule type" value="Genomic_DNA"/>
</dbReference>
<dbReference type="FunCoup" id="A0A2R5GGT6">
    <property type="interactions" value="39"/>
</dbReference>
<evidence type="ECO:0000256" key="4">
    <source>
        <dbReference type="ARBA" id="ARBA00023136"/>
    </source>
</evidence>
<sequence length="539" mass="59085">MDLYGPIVNRSEECVDVIRKFQCAAVFSACEGFEDKADLVCSSECEAVRETCSTDGTRDTSDDSDLPEVIQLDSRAYGLICDTGTRSEEETCFELDYTGPSYYLWAIGLGMAVLFSFLNAVALNLQKLSLNKHGEGVPVIRQPLWICGFFMLLLGSVMDFIAFGLAPASLLAPLAALSLVWNMVSTPLILREEKPARDQIIATMIIFAGCILAVVFSNHSSPTYTLEDLKNLYRRQAMIVYTCVVPVLVMLHMITIEIVEALPAQWRARGFLKRAHLIGYAGAAGIVGGQSIIFAKSTVEIFKSAISGAKGIGANAETYFIISGMILCMLVQITYLNGGLLHHDSLSIVPVYQAYWILSGVIGGLVYFDEITGFTPLQLGLFSFGLLVTFGGVTFLAHLAGKERQTPVSPATGLVENDTDEYEFGDPTHLHDRHVMNDYLMANPRTAAVEVLLDMGVDPNKVGRILGKSSVRLRVQRHRQLVLAEMGVRPEIARKMLRGTSSRRGLQMHRSSSYQQQEADDHAASGAANDSQSIEMVQQ</sequence>
<feature type="transmembrane region" description="Helical" evidence="6">
    <location>
        <begin position="277"/>
        <end position="299"/>
    </location>
</feature>
<keyword evidence="8" id="KW-1185">Reference proteome</keyword>
<keyword evidence="3 6" id="KW-1133">Transmembrane helix</keyword>
<reference evidence="7 8" key="1">
    <citation type="submission" date="2017-12" db="EMBL/GenBank/DDBJ databases">
        <title>Sequencing, de novo assembly and annotation of complete genome of a new Thraustochytrid species, strain FCC1311.</title>
        <authorList>
            <person name="Sedici K."/>
            <person name="Godart F."/>
            <person name="Aiese Cigliano R."/>
            <person name="Sanseverino W."/>
            <person name="Barakat M."/>
            <person name="Ortet P."/>
            <person name="Marechal E."/>
            <person name="Cagnac O."/>
            <person name="Amato A."/>
        </authorList>
    </citation>
    <scope>NUCLEOTIDE SEQUENCE [LARGE SCALE GENOMIC DNA]</scope>
</reference>
<feature type="transmembrane region" description="Helical" evidence="6">
    <location>
        <begin position="380"/>
        <end position="400"/>
    </location>
</feature>
<feature type="transmembrane region" description="Helical" evidence="6">
    <location>
        <begin position="200"/>
        <end position="218"/>
    </location>
</feature>
<dbReference type="GO" id="GO:0015095">
    <property type="term" value="F:magnesium ion transmembrane transporter activity"/>
    <property type="evidence" value="ECO:0007669"/>
    <property type="project" value="InterPro"/>
</dbReference>
<dbReference type="InParanoid" id="A0A2R5GGT6"/>
<accession>A0A2R5GGT6</accession>
<dbReference type="Gene3D" id="1.10.2000.10">
    <property type="entry name" value="Frizzled cysteine-rich domain"/>
    <property type="match status" value="1"/>
</dbReference>
<evidence type="ECO:0000256" key="3">
    <source>
        <dbReference type="ARBA" id="ARBA00022989"/>
    </source>
</evidence>
<evidence type="ECO:0000313" key="7">
    <source>
        <dbReference type="EMBL" id="GBG29549.1"/>
    </source>
</evidence>
<dbReference type="SUPFAM" id="SSF63501">
    <property type="entry name" value="Frizzled cysteine-rich domain"/>
    <property type="match status" value="1"/>
</dbReference>
<organism evidence="7 8">
    <name type="scientific">Hondaea fermentalgiana</name>
    <dbReference type="NCBI Taxonomy" id="2315210"/>
    <lineage>
        <taxon>Eukaryota</taxon>
        <taxon>Sar</taxon>
        <taxon>Stramenopiles</taxon>
        <taxon>Bigyra</taxon>
        <taxon>Labyrinthulomycetes</taxon>
        <taxon>Thraustochytrida</taxon>
        <taxon>Thraustochytriidae</taxon>
        <taxon>Hondaea</taxon>
    </lineage>
</organism>
<dbReference type="InterPro" id="IPR008521">
    <property type="entry name" value="Mg_trans_NIPA"/>
</dbReference>
<protein>
    <submittedName>
        <fullName evidence="7">NIPA-like protein 2</fullName>
    </submittedName>
</protein>
<dbReference type="InterPro" id="IPR037185">
    <property type="entry name" value="EmrE-like"/>
</dbReference>
<feature type="transmembrane region" description="Helical" evidence="6">
    <location>
        <begin position="144"/>
        <end position="164"/>
    </location>
</feature>
<evidence type="ECO:0000256" key="1">
    <source>
        <dbReference type="ARBA" id="ARBA00004141"/>
    </source>
</evidence>
<dbReference type="OrthoDB" id="165382at2759"/>
<proteinExistence type="predicted"/>
<dbReference type="Proteomes" id="UP000241890">
    <property type="component" value="Unassembled WGS sequence"/>
</dbReference>
<evidence type="ECO:0000256" key="5">
    <source>
        <dbReference type="SAM" id="MobiDB-lite"/>
    </source>
</evidence>
<feature type="transmembrane region" description="Helical" evidence="6">
    <location>
        <begin position="348"/>
        <end position="368"/>
    </location>
</feature>
<feature type="region of interest" description="Disordered" evidence="5">
    <location>
        <begin position="498"/>
        <end position="539"/>
    </location>
</feature>
<name>A0A2R5GGT6_9STRA</name>
<feature type="transmembrane region" description="Helical" evidence="6">
    <location>
        <begin position="170"/>
        <end position="188"/>
    </location>
</feature>
<evidence type="ECO:0000256" key="2">
    <source>
        <dbReference type="ARBA" id="ARBA00022692"/>
    </source>
</evidence>
<dbReference type="Pfam" id="PF05653">
    <property type="entry name" value="Mg_trans_NIPA"/>
    <property type="match status" value="1"/>
</dbReference>
<comment type="subcellular location">
    <subcellularLocation>
        <location evidence="1">Membrane</location>
        <topology evidence="1">Multi-pass membrane protein</topology>
    </subcellularLocation>
</comment>
<evidence type="ECO:0000313" key="8">
    <source>
        <dbReference type="Proteomes" id="UP000241890"/>
    </source>
</evidence>
<comment type="caution">
    <text evidence="7">The sequence shown here is derived from an EMBL/GenBank/DDBJ whole genome shotgun (WGS) entry which is preliminary data.</text>
</comment>
<feature type="transmembrane region" description="Helical" evidence="6">
    <location>
        <begin position="102"/>
        <end position="123"/>
    </location>
</feature>
<dbReference type="InterPro" id="IPR036790">
    <property type="entry name" value="Frizzled_dom_sf"/>
</dbReference>
<feature type="compositionally biased region" description="Polar residues" evidence="5">
    <location>
        <begin position="528"/>
        <end position="539"/>
    </location>
</feature>
<feature type="transmembrane region" description="Helical" evidence="6">
    <location>
        <begin position="319"/>
        <end position="336"/>
    </location>
</feature>
<gene>
    <name evidence="7" type="ORF">FCC1311_057702</name>
</gene>
<feature type="transmembrane region" description="Helical" evidence="6">
    <location>
        <begin position="238"/>
        <end position="256"/>
    </location>
</feature>
<feature type="compositionally biased region" description="Polar residues" evidence="5">
    <location>
        <begin position="499"/>
        <end position="517"/>
    </location>
</feature>
<dbReference type="PANTHER" id="PTHR12570:SF9">
    <property type="entry name" value="MAGNESIUM TRANSPORTER NIPA8-RELATED"/>
    <property type="match status" value="1"/>
</dbReference>
<keyword evidence="2 6" id="KW-0812">Transmembrane</keyword>
<dbReference type="GO" id="GO:0016020">
    <property type="term" value="C:membrane"/>
    <property type="evidence" value="ECO:0007669"/>
    <property type="project" value="UniProtKB-SubCell"/>
</dbReference>
<evidence type="ECO:0000256" key="6">
    <source>
        <dbReference type="SAM" id="Phobius"/>
    </source>
</evidence>
<dbReference type="PANTHER" id="PTHR12570">
    <property type="match status" value="1"/>
</dbReference>
<keyword evidence="4 6" id="KW-0472">Membrane</keyword>